<dbReference type="RefSeq" id="WP_342949679.1">
    <property type="nucleotide sequence ID" value="NZ_JAYMRV010000013.1"/>
</dbReference>
<reference evidence="1 2" key="1">
    <citation type="submission" date="2024-01" db="EMBL/GenBank/DDBJ databases">
        <title>The diversity of rhizobia nodulating Mimosa spp. in eleven states of Brazil covering several biomes is determined by host plant, location, and edaphic factors.</title>
        <authorList>
            <person name="Rouws L."/>
            <person name="Barauna A."/>
            <person name="Beukes C."/>
            <person name="De Faria S.M."/>
            <person name="Gross E."/>
            <person name="Dos Reis Junior F.B."/>
            <person name="Simon M."/>
            <person name="Maluk M."/>
            <person name="Odee D.W."/>
            <person name="Kenicer G."/>
            <person name="Young J.P.W."/>
            <person name="Reis V.M."/>
            <person name="Zilli J."/>
            <person name="James E.K."/>
        </authorList>
    </citation>
    <scope>NUCLEOTIDE SEQUENCE [LARGE SCALE GENOMIC DNA]</scope>
    <source>
        <strain evidence="1 2">JPY167</strain>
    </source>
</reference>
<proteinExistence type="predicted"/>
<dbReference type="EMBL" id="JAYMRV010000013">
    <property type="protein sequence ID" value="MEM5425846.1"/>
    <property type="molecule type" value="Genomic_DNA"/>
</dbReference>
<protein>
    <submittedName>
        <fullName evidence="1">Uncharacterized protein</fullName>
    </submittedName>
</protein>
<gene>
    <name evidence="1" type="ORF">VSR73_32910</name>
</gene>
<name>A0ABU9S0K1_9BURK</name>
<keyword evidence="2" id="KW-1185">Reference proteome</keyword>
<evidence type="ECO:0000313" key="1">
    <source>
        <dbReference type="EMBL" id="MEM5425846.1"/>
    </source>
</evidence>
<accession>A0ABU9S0K1</accession>
<evidence type="ECO:0000313" key="2">
    <source>
        <dbReference type="Proteomes" id="UP001489897"/>
    </source>
</evidence>
<comment type="caution">
    <text evidence="1">The sequence shown here is derived from an EMBL/GenBank/DDBJ whole genome shotgun (WGS) entry which is preliminary data.</text>
</comment>
<dbReference type="Proteomes" id="UP001489897">
    <property type="component" value="Unassembled WGS sequence"/>
</dbReference>
<sequence>MATETRTQKSAYYRRAAIVPTSAQTLQQLFQQALGQQKKIKDRLEAVDASASHFRVVSSSKTVKGMLCGTLVAFERGAHQLVIVDDPEATSLSIGALEPPQKDEKQQQYVPGVLFFAVFENHLAVVHSQSLKTSALEQHIAWLLREKTGLLGSQQGIALADEIKKATKERIRKSHVKALSFGRPFMAHEDDASAAPSAAVALKKSDVSKLTPDSAVVSFIKSILPGDKFAKLNLEDAVFEGNLEVWVEIRYPSRSRSQPADTMKLIDDLAIALRDQEEDTVMLELADGSKVKGSELKISAPITLKSTGGVPQEDAFYDDMAGWLSSLIVNGVVSS</sequence>
<organism evidence="1 2">
    <name type="scientific">Paraburkholderia ferrariae</name>
    <dbReference type="NCBI Taxonomy" id="386056"/>
    <lineage>
        <taxon>Bacteria</taxon>
        <taxon>Pseudomonadati</taxon>
        <taxon>Pseudomonadota</taxon>
        <taxon>Betaproteobacteria</taxon>
        <taxon>Burkholderiales</taxon>
        <taxon>Burkholderiaceae</taxon>
        <taxon>Paraburkholderia</taxon>
    </lineage>
</organism>